<feature type="non-terminal residue" evidence="10">
    <location>
        <position position="1"/>
    </location>
</feature>
<dbReference type="SUPFAM" id="SSF52540">
    <property type="entry name" value="P-loop containing nucleoside triphosphate hydrolases"/>
    <property type="match status" value="1"/>
</dbReference>
<organism evidence="10 11">
    <name type="scientific">Lottia gigantea</name>
    <name type="common">Giant owl limpet</name>
    <dbReference type="NCBI Taxonomy" id="225164"/>
    <lineage>
        <taxon>Eukaryota</taxon>
        <taxon>Metazoa</taxon>
        <taxon>Spiralia</taxon>
        <taxon>Lophotrochozoa</taxon>
        <taxon>Mollusca</taxon>
        <taxon>Gastropoda</taxon>
        <taxon>Patellogastropoda</taxon>
        <taxon>Lottioidea</taxon>
        <taxon>Lottiidae</taxon>
        <taxon>Lottia</taxon>
    </lineage>
</organism>
<dbReference type="Gene3D" id="3.40.50.300">
    <property type="entry name" value="P-loop containing nucleotide triphosphate hydrolases"/>
    <property type="match status" value="1"/>
</dbReference>
<dbReference type="CTD" id="20252607"/>
<dbReference type="OrthoDB" id="514299at2759"/>
<sequence>LLSFYHQQIMLKLSRYFQQQARRHVGYLKVHKTGSGTIHNIIARFALKHDVTVVLPFNGIHILENQNRMSWKLLPVPKDHEFEMLFNHVIFKARRFRNYLPNDTIYIASVRNPFRQFVSAFTYFKSMYVQKLRTNSFHSSPIHAFLTNTSAYDSSIRFSLTHNSMARDFGYPAAYIDDISLFKKYLNKLGDFFHLVVVLERFDESMVVLRRLLNWSVKEVLYIEINKQKYNVTYHQDDSTLHQKWSQLDYILYDFF</sequence>
<keyword evidence="3" id="KW-0808">Transferase</keyword>
<evidence type="ECO:0000256" key="8">
    <source>
        <dbReference type="ARBA" id="ARBA00023136"/>
    </source>
</evidence>
<dbReference type="GO" id="GO:0001733">
    <property type="term" value="F:galactosylceramide sulfotransferase activity"/>
    <property type="evidence" value="ECO:0007669"/>
    <property type="project" value="InterPro"/>
</dbReference>
<keyword evidence="7" id="KW-0333">Golgi apparatus</keyword>
<reference evidence="10 11" key="1">
    <citation type="journal article" date="2013" name="Nature">
        <title>Insights into bilaterian evolution from three spiralian genomes.</title>
        <authorList>
            <person name="Simakov O."/>
            <person name="Marletaz F."/>
            <person name="Cho S.J."/>
            <person name="Edsinger-Gonzales E."/>
            <person name="Havlak P."/>
            <person name="Hellsten U."/>
            <person name="Kuo D.H."/>
            <person name="Larsson T."/>
            <person name="Lv J."/>
            <person name="Arendt D."/>
            <person name="Savage R."/>
            <person name="Osoegawa K."/>
            <person name="de Jong P."/>
            <person name="Grimwood J."/>
            <person name="Chapman J.A."/>
            <person name="Shapiro H."/>
            <person name="Aerts A."/>
            <person name="Otillar R.P."/>
            <person name="Terry A.Y."/>
            <person name="Boore J.L."/>
            <person name="Grigoriev I.V."/>
            <person name="Lindberg D.R."/>
            <person name="Seaver E.C."/>
            <person name="Weisblat D.A."/>
            <person name="Putnam N.H."/>
            <person name="Rokhsar D.S."/>
        </authorList>
    </citation>
    <scope>NUCLEOTIDE SEQUENCE [LARGE SCALE GENOMIC DNA]</scope>
</reference>
<evidence type="ECO:0000256" key="5">
    <source>
        <dbReference type="ARBA" id="ARBA00022968"/>
    </source>
</evidence>
<dbReference type="HOGENOM" id="CLU_040616_0_1_1"/>
<evidence type="ECO:0000313" key="11">
    <source>
        <dbReference type="Proteomes" id="UP000030746"/>
    </source>
</evidence>
<comment type="subcellular location">
    <subcellularLocation>
        <location evidence="1">Golgi apparatus membrane</location>
        <topology evidence="1">Single-pass type II membrane protein</topology>
    </subcellularLocation>
</comment>
<evidence type="ECO:0000256" key="7">
    <source>
        <dbReference type="ARBA" id="ARBA00023034"/>
    </source>
</evidence>
<dbReference type="Proteomes" id="UP000030746">
    <property type="component" value="Unassembled WGS sequence"/>
</dbReference>
<evidence type="ECO:0000313" key="10">
    <source>
        <dbReference type="EMBL" id="ESO88137.1"/>
    </source>
</evidence>
<comment type="similarity">
    <text evidence="2">Belongs to the galactose-3-O-sulfotransferase family.</text>
</comment>
<keyword evidence="9" id="KW-0325">Glycoprotein</keyword>
<evidence type="ECO:0000256" key="2">
    <source>
        <dbReference type="ARBA" id="ARBA00008124"/>
    </source>
</evidence>
<dbReference type="PANTHER" id="PTHR14647">
    <property type="entry name" value="GALACTOSE-3-O-SULFOTRANSFERASE"/>
    <property type="match status" value="1"/>
</dbReference>
<evidence type="ECO:0000256" key="6">
    <source>
        <dbReference type="ARBA" id="ARBA00022989"/>
    </source>
</evidence>
<dbReference type="GO" id="GO:0000139">
    <property type="term" value="C:Golgi membrane"/>
    <property type="evidence" value="ECO:0007669"/>
    <property type="project" value="UniProtKB-SubCell"/>
</dbReference>
<dbReference type="Pfam" id="PF06990">
    <property type="entry name" value="Gal-3-0_sulfotr"/>
    <property type="match status" value="1"/>
</dbReference>
<evidence type="ECO:0000256" key="9">
    <source>
        <dbReference type="ARBA" id="ARBA00023180"/>
    </source>
</evidence>
<dbReference type="GeneID" id="20252607"/>
<dbReference type="InterPro" id="IPR009729">
    <property type="entry name" value="Gal-3-0_sulfotransfrase"/>
</dbReference>
<evidence type="ECO:0008006" key="12">
    <source>
        <dbReference type="Google" id="ProtNLM"/>
    </source>
</evidence>
<keyword evidence="8" id="KW-0472">Membrane</keyword>
<dbReference type="EMBL" id="KB202752">
    <property type="protein sequence ID" value="ESO88137.1"/>
    <property type="molecule type" value="Genomic_DNA"/>
</dbReference>
<protein>
    <recommendedName>
        <fullName evidence="12">Galactose-3-O-sulfotransferase 3</fullName>
    </recommendedName>
</protein>
<dbReference type="KEGG" id="lgi:LOTGIDRAFT_84365"/>
<keyword evidence="6" id="KW-1133">Transmembrane helix</keyword>
<dbReference type="InterPro" id="IPR027417">
    <property type="entry name" value="P-loop_NTPase"/>
</dbReference>
<keyword evidence="5" id="KW-0735">Signal-anchor</keyword>
<dbReference type="AlphaFoldDB" id="V3ZUU4"/>
<dbReference type="PANTHER" id="PTHR14647:SF87">
    <property type="entry name" value="PUTATIVE-RELATED"/>
    <property type="match status" value="1"/>
</dbReference>
<accession>V3ZUU4</accession>
<evidence type="ECO:0000256" key="1">
    <source>
        <dbReference type="ARBA" id="ARBA00004323"/>
    </source>
</evidence>
<name>V3ZUU4_LOTGI</name>
<evidence type="ECO:0000256" key="3">
    <source>
        <dbReference type="ARBA" id="ARBA00022679"/>
    </source>
</evidence>
<keyword evidence="4" id="KW-0812">Transmembrane</keyword>
<dbReference type="RefSeq" id="XP_009061115.1">
    <property type="nucleotide sequence ID" value="XM_009062867.1"/>
</dbReference>
<feature type="non-terminal residue" evidence="10">
    <location>
        <position position="256"/>
    </location>
</feature>
<dbReference type="GO" id="GO:0009247">
    <property type="term" value="P:glycolipid biosynthetic process"/>
    <property type="evidence" value="ECO:0007669"/>
    <property type="project" value="InterPro"/>
</dbReference>
<keyword evidence="11" id="KW-1185">Reference proteome</keyword>
<evidence type="ECO:0000256" key="4">
    <source>
        <dbReference type="ARBA" id="ARBA00022692"/>
    </source>
</evidence>
<proteinExistence type="inferred from homology"/>
<dbReference type="OMA" id="RSECALM"/>
<gene>
    <name evidence="10" type="ORF">LOTGIDRAFT_84365</name>
</gene>